<organism evidence="1 2">
    <name type="scientific">Spiroplasma apis B31</name>
    <dbReference type="NCBI Taxonomy" id="1276258"/>
    <lineage>
        <taxon>Bacteria</taxon>
        <taxon>Bacillati</taxon>
        <taxon>Mycoplasmatota</taxon>
        <taxon>Mollicutes</taxon>
        <taxon>Entomoplasmatales</taxon>
        <taxon>Spiroplasmataceae</taxon>
        <taxon>Spiroplasma</taxon>
    </lineage>
</organism>
<dbReference type="InterPro" id="IPR015417">
    <property type="entry name" value="Gly_reductase_pB_sua/b"/>
</dbReference>
<dbReference type="AlphaFoldDB" id="V5RI34"/>
<name>V5RI34_SPIAP</name>
<gene>
    <name evidence="1" type="primary">prdA</name>
    <name evidence="1" type="ORF">SAPIS_v1c05020</name>
</gene>
<proteinExistence type="predicted"/>
<sequence>MSLSKEKIEKFKDKPAITCCRFEKGSLVDEKILEDPNLLPDFIDSGLVVLPDNILKIEQVIGGKLKMTVDALTPLTPDNVEGWTSASIQEEKIVEDRKTDTNVMINEPLINNGIVNIKIGKGENINISFPITNSSFDYNSNKSFNEKPLDKTKEDAIESVVRSLTKEYVKVDKVVLGKKTSIENNVLTINKNLSELAISKGNNLVKKLEYDILTEKDYGKVIDTIMDIQPIAVKVEGVLGEGKTRVLDKVILLLTGVDENNKQIGEFGSSEGEINRNIMWGRPGAPDYGDIFIRCHVVIKANAGMERPGPLAAHLCSNVIVQEIRDALKEAKDLTITKTEEFKQTSRAGKPKVAILKEIMGQGAMHDNLILPVEPIGTIGAVPNVDLGNLPIAISPLELLDGGIHALTCIGPASKETSRHYFREPLIIEALNDQDIDFVGLVVVGSPQVNNEKFYVARRVGMMFEYIKPDGVIITTEGFGNNHIDYAEHHREIGKRGIKVVGVTYSAVQGGLVVGNEYMYAQIDMNKSKQGIENEILSNNTLTLEDAIRALEMLKSVISGEEIIEAERRWDPQIKLNNIKLIEDGLNKKIELVLNEQILEKSRKRREIYEKEV</sequence>
<keyword evidence="2" id="KW-1185">Reference proteome</keyword>
<evidence type="ECO:0000313" key="2">
    <source>
        <dbReference type="Proteomes" id="UP000018550"/>
    </source>
</evidence>
<dbReference type="GO" id="GO:0050002">
    <property type="term" value="F:D-proline reductase activity"/>
    <property type="evidence" value="ECO:0007669"/>
    <property type="project" value="InterPro"/>
</dbReference>
<accession>V5RI34</accession>
<protein>
    <submittedName>
        <fullName evidence="1">D-proline reductase (Dithiol) PrdA</fullName>
    </submittedName>
</protein>
<dbReference type="eggNOG" id="COG0252">
    <property type="taxonomic scope" value="Bacteria"/>
</dbReference>
<dbReference type="OrthoDB" id="583at2"/>
<reference evidence="1 2" key="1">
    <citation type="journal article" date="2014" name="Genome Announc.">
        <title>Complete Genome Sequence of Spiroplasma apis B31T (ATCC 33834), a Bacterium Associated with May Disease of Honeybees (Apis mellifera).</title>
        <authorList>
            <person name="Ku C."/>
            <person name="Lo W.S."/>
            <person name="Chen L.L."/>
            <person name="Kuo C.H."/>
        </authorList>
    </citation>
    <scope>NUCLEOTIDE SEQUENCE [LARGE SCALE GENOMIC DNA]</scope>
    <source>
        <strain evidence="1">B31</strain>
    </source>
</reference>
<dbReference type="eggNOG" id="COG5275">
    <property type="taxonomic scope" value="Bacteria"/>
</dbReference>
<dbReference type="Pfam" id="PF09338">
    <property type="entry name" value="Gly_reductase"/>
    <property type="match status" value="1"/>
</dbReference>
<dbReference type="KEGG" id="sapi:SAPIS_v1c05020"/>
<dbReference type="RefSeq" id="WP_023789340.1">
    <property type="nucleotide sequence ID" value="NC_022998.1"/>
</dbReference>
<dbReference type="HOGENOM" id="CLU_469055_0_0_14"/>
<evidence type="ECO:0000313" key="1">
    <source>
        <dbReference type="EMBL" id="AHB36347.1"/>
    </source>
</evidence>
<dbReference type="STRING" id="1276258.SAPIS_v1c05020"/>
<dbReference type="PATRIC" id="fig|1276258.3.peg.508"/>
<dbReference type="NCBIfam" id="TIGR04480">
    <property type="entry name" value="D_pro_red_PrdA"/>
    <property type="match status" value="1"/>
</dbReference>
<dbReference type="EMBL" id="CP006682">
    <property type="protein sequence ID" value="AHB36347.1"/>
    <property type="molecule type" value="Genomic_DNA"/>
</dbReference>
<dbReference type="InterPro" id="IPR031002">
    <property type="entry name" value="D_pro_red_PrdA"/>
</dbReference>
<dbReference type="Proteomes" id="UP000018550">
    <property type="component" value="Chromosome"/>
</dbReference>